<evidence type="ECO:0000313" key="4">
    <source>
        <dbReference type="Proteomes" id="UP001365542"/>
    </source>
</evidence>
<feature type="coiled-coil region" evidence="1">
    <location>
        <begin position="885"/>
        <end position="1020"/>
    </location>
</feature>
<feature type="compositionally biased region" description="Polar residues" evidence="2">
    <location>
        <begin position="65"/>
        <end position="81"/>
    </location>
</feature>
<evidence type="ECO:0000313" key="3">
    <source>
        <dbReference type="EMBL" id="KAK6535168.1"/>
    </source>
</evidence>
<feature type="compositionally biased region" description="Polar residues" evidence="2">
    <location>
        <begin position="33"/>
        <end position="49"/>
    </location>
</feature>
<feature type="coiled-coil region" evidence="1">
    <location>
        <begin position="675"/>
        <end position="758"/>
    </location>
</feature>
<keyword evidence="1" id="KW-0175">Coiled coil</keyword>
<feature type="region of interest" description="Disordered" evidence="2">
    <location>
        <begin position="33"/>
        <end position="107"/>
    </location>
</feature>
<evidence type="ECO:0000256" key="2">
    <source>
        <dbReference type="SAM" id="MobiDB-lite"/>
    </source>
</evidence>
<dbReference type="AlphaFoldDB" id="A0AAV9X4L2"/>
<sequence>MATPPSSSSAPYKPFRKGFGHVPSQSAFAWSSQANEMGSFPPESSNFNGSPPGAASGEVEGEGISSPQMSNQAGYLSNFHSYDSRYDPSRRPSQQMSSGRQVHQGMMYPNTPIPMPMPMPQSMHPSMPMGMPMGMMGMPMGMQISMPIGMPHNRPSHMPRIIPPSYYPGLLSVPPQMQQQNIENMPVEHFQSCLNDLLMQQNLERQEQHAFPDFQAPQISGSNSLHHLNPKAQAFQPIQSPQENIQTPNLNQQSNIEPQTGLEARDMFLFEPENFGQPVVKLNQPSGYQALQQDLYTPHAPANVDVMEPDQFLEGSAIPMAMDEPHMTIEPPMVIEPSMASDELQIVIDDSAMTVDGPPIIGEFYMGIKSHDLGHVGRTSPSREVEQSIQAMEITEDGAPGPSQVIELLNNGSAASQNNNGNCQSSRKSKTFREQSVATPGPAPTNEGQKTKRKQTSKPRKQLVVVRPGDLMPKPTGPPDPNVKLRQLTDPPTERGYPGGKMKNVDIKEYLRNMMLIGRPLPGTNQRVTDEFTQWEKVPTFQGDVTDSKQIRSYLNTVTNWSNAFRQHVVKSQNALNAKVTKHEKETKETNEKLADVRKLLTELKVDPVVDPCDGVFLMHCEMNKLKGQMQKLERHHAECNDVSKEIGAHENLSEEDSYTVRMYRDHVKLLEIQLEISKAQFDRKIDEVRELETKLKIAKDGMVQQEIKVTSELNKSVFVSLQKYKGELSVDQLANKLKLTEEKLEKLTKKAKEWVIENDSFKRVSGWFNEAAEFSKERDSETAELSKERDNEALKTDITFKYLTLYENTKLVIEQNNELKVNLRETTDRMKKLETNMDKMVAKQVAEIDKLSRDKFEMARKVMAKLHESNDAYKFTMGTMESAISRAEVEHAAFKEKIKRLEAALKKATENVTAVELAEARLKTTQKEHSKAVHGMRKEYATVNKAYKELKEEREKSAEELNNLEKLRQENVSLAAEKLSMQGLCNDVWTANKKIVKDNEELNKNLFTVQLEVEALKRRLQVSGPARIYRQLKAENVPESGAEGEPDPVKGVTVEYEYTKNSVEECCLTMDEIKAVISEDGFRERIIFWLKKSGHI</sequence>
<name>A0AAV9X4L2_9PEZI</name>
<dbReference type="Proteomes" id="UP001365542">
    <property type="component" value="Unassembled WGS sequence"/>
</dbReference>
<proteinExistence type="predicted"/>
<protein>
    <submittedName>
        <fullName evidence="3">Uncharacterized protein</fullName>
    </submittedName>
</protein>
<feature type="coiled-coil region" evidence="1">
    <location>
        <begin position="573"/>
        <end position="643"/>
    </location>
</feature>
<organism evidence="3 4">
    <name type="scientific">Orbilia ellipsospora</name>
    <dbReference type="NCBI Taxonomy" id="2528407"/>
    <lineage>
        <taxon>Eukaryota</taxon>
        <taxon>Fungi</taxon>
        <taxon>Dikarya</taxon>
        <taxon>Ascomycota</taxon>
        <taxon>Pezizomycotina</taxon>
        <taxon>Orbiliomycetes</taxon>
        <taxon>Orbiliales</taxon>
        <taxon>Orbiliaceae</taxon>
        <taxon>Orbilia</taxon>
    </lineage>
</organism>
<accession>A0AAV9X4L2</accession>
<dbReference type="EMBL" id="JAVHJO010000010">
    <property type="protein sequence ID" value="KAK6535168.1"/>
    <property type="molecule type" value="Genomic_DNA"/>
</dbReference>
<keyword evidence="4" id="KW-1185">Reference proteome</keyword>
<gene>
    <name evidence="3" type="ORF">TWF694_001641</name>
</gene>
<feature type="compositionally biased region" description="Polar residues" evidence="2">
    <location>
        <begin position="91"/>
        <end position="101"/>
    </location>
</feature>
<comment type="caution">
    <text evidence="3">The sequence shown here is derived from an EMBL/GenBank/DDBJ whole genome shotgun (WGS) entry which is preliminary data.</text>
</comment>
<feature type="compositionally biased region" description="Basic residues" evidence="2">
    <location>
        <begin position="451"/>
        <end position="461"/>
    </location>
</feature>
<reference evidence="3 4" key="1">
    <citation type="submission" date="2019-10" db="EMBL/GenBank/DDBJ databases">
        <authorList>
            <person name="Palmer J.M."/>
        </authorList>
    </citation>
    <scope>NUCLEOTIDE SEQUENCE [LARGE SCALE GENOMIC DNA]</scope>
    <source>
        <strain evidence="3 4">TWF694</strain>
    </source>
</reference>
<evidence type="ECO:0000256" key="1">
    <source>
        <dbReference type="SAM" id="Coils"/>
    </source>
</evidence>
<feature type="coiled-coil region" evidence="1">
    <location>
        <begin position="817"/>
        <end position="844"/>
    </location>
</feature>
<feature type="region of interest" description="Disordered" evidence="2">
    <location>
        <begin position="413"/>
        <end position="501"/>
    </location>
</feature>
<feature type="compositionally biased region" description="Low complexity" evidence="2">
    <location>
        <begin position="413"/>
        <end position="426"/>
    </location>
</feature>